<dbReference type="RefSeq" id="WP_008327937.1">
    <property type="nucleotide sequence ID" value="NZ_CH902578.1"/>
</dbReference>
<feature type="signal peptide" evidence="1">
    <location>
        <begin position="1"/>
        <end position="20"/>
    </location>
</feature>
<name>A3VIA7_9RHOB</name>
<gene>
    <name evidence="2" type="ORF">RB2654_01350</name>
</gene>
<evidence type="ECO:0000313" key="3">
    <source>
        <dbReference type="Proteomes" id="UP000002931"/>
    </source>
</evidence>
<dbReference type="STRING" id="314271.RB2654_01350"/>
<keyword evidence="2" id="KW-0560">Oxidoreductase</keyword>
<dbReference type="AlphaFoldDB" id="A3VIA7"/>
<dbReference type="HOGENOM" id="CLU_1956948_0_0_5"/>
<accession>A3VIA7</accession>
<dbReference type="EC" id="1.6.5.3" evidence="2"/>
<organism evidence="2 3">
    <name type="scientific">Maritimibacter alkaliphilus HTCC2654</name>
    <dbReference type="NCBI Taxonomy" id="314271"/>
    <lineage>
        <taxon>Bacteria</taxon>
        <taxon>Pseudomonadati</taxon>
        <taxon>Pseudomonadota</taxon>
        <taxon>Alphaproteobacteria</taxon>
        <taxon>Rhodobacterales</taxon>
        <taxon>Roseobacteraceae</taxon>
        <taxon>Maritimibacter</taxon>
    </lineage>
</organism>
<keyword evidence="3" id="KW-1185">Reference proteome</keyword>
<protein>
    <submittedName>
        <fullName evidence="2">NADH dehydrogenase kappa subunit</fullName>
        <ecNumber evidence="2">1.6.5.3</ecNumber>
    </submittedName>
</protein>
<sequence length="128" mass="13332">MIRAALISFALAGVPVAVVAEAPPMPSCSAGGYEWHLSSIFGGGLIHALRVAGSGAETEYVIACTAGRAVEATRVGTEYGVLYDLAQGMSASAERYTLDDLAKFTRESGWHAKVVNFDKGACVCTLGF</sequence>
<dbReference type="Proteomes" id="UP000002931">
    <property type="component" value="Unassembled WGS sequence"/>
</dbReference>
<dbReference type="EMBL" id="AAMT01000010">
    <property type="protein sequence ID" value="EAQ12106.1"/>
    <property type="molecule type" value="Genomic_DNA"/>
</dbReference>
<dbReference type="GO" id="GO:0016491">
    <property type="term" value="F:oxidoreductase activity"/>
    <property type="evidence" value="ECO:0007669"/>
    <property type="project" value="UniProtKB-KW"/>
</dbReference>
<comment type="caution">
    <text evidence="2">The sequence shown here is derived from an EMBL/GenBank/DDBJ whole genome shotgun (WGS) entry which is preliminary data.</text>
</comment>
<reference evidence="2 3" key="1">
    <citation type="journal article" date="2010" name="J. Bacteriol.">
        <title>Genome sequences of Pelagibaca bermudensis HTCC2601T and Maritimibacter alkaliphilus HTCC2654T, the type strains of two marine Roseobacter genera.</title>
        <authorList>
            <person name="Thrash J.C."/>
            <person name="Cho J.C."/>
            <person name="Ferriera S."/>
            <person name="Johnson J."/>
            <person name="Vergin K.L."/>
            <person name="Giovannoni S.J."/>
        </authorList>
    </citation>
    <scope>NUCLEOTIDE SEQUENCE [LARGE SCALE GENOMIC DNA]</scope>
    <source>
        <strain evidence="2 3">HTCC2654</strain>
    </source>
</reference>
<proteinExistence type="predicted"/>
<keyword evidence="1" id="KW-0732">Signal</keyword>
<evidence type="ECO:0000313" key="2">
    <source>
        <dbReference type="EMBL" id="EAQ12106.1"/>
    </source>
</evidence>
<feature type="chain" id="PRO_5002661805" evidence="1">
    <location>
        <begin position="21"/>
        <end position="128"/>
    </location>
</feature>
<evidence type="ECO:0000256" key="1">
    <source>
        <dbReference type="SAM" id="SignalP"/>
    </source>
</evidence>